<dbReference type="InterPro" id="IPR025948">
    <property type="entry name" value="HTH-like_dom"/>
</dbReference>
<dbReference type="InterPro" id="IPR036388">
    <property type="entry name" value="WH-like_DNA-bd_sf"/>
</dbReference>
<accession>A0ABT8HL07</accession>
<dbReference type="Pfam" id="PF13276">
    <property type="entry name" value="HTH_21"/>
    <property type="match status" value="1"/>
</dbReference>
<reference evidence="5" key="1">
    <citation type="submission" date="2023-07" db="EMBL/GenBank/DDBJ databases">
        <title>Degradation of tert-butanol by M. austroafricanum TBA100.</title>
        <authorList>
            <person name="Helbich S."/>
            <person name="Vainshtein Y."/>
        </authorList>
    </citation>
    <scope>NUCLEOTIDE SEQUENCE</scope>
    <source>
        <strain evidence="5">TBA100</strain>
    </source>
</reference>
<dbReference type="InterPro" id="IPR036397">
    <property type="entry name" value="RNaseH_sf"/>
</dbReference>
<dbReference type="RefSeq" id="WP_301161823.1">
    <property type="nucleotide sequence ID" value="NZ_JAUHTC010000091.1"/>
</dbReference>
<keyword evidence="6" id="KW-1185">Reference proteome</keyword>
<name>A0ABT8HL07_MYCAO</name>
<dbReference type="PROSITE" id="PS50994">
    <property type="entry name" value="INTEGRASE"/>
    <property type="match status" value="1"/>
</dbReference>
<dbReference type="Proteomes" id="UP001172687">
    <property type="component" value="Unassembled WGS sequence"/>
</dbReference>
<feature type="coiled-coil region" evidence="2">
    <location>
        <begin position="73"/>
        <end position="100"/>
    </location>
</feature>
<dbReference type="Gene3D" id="3.30.420.10">
    <property type="entry name" value="Ribonuclease H-like superfamily/Ribonuclease H"/>
    <property type="match status" value="1"/>
</dbReference>
<dbReference type="PANTHER" id="PTHR46889:SF5">
    <property type="entry name" value="INTEGRASE PROTEIN"/>
    <property type="match status" value="1"/>
</dbReference>
<feature type="domain" description="Integrase catalytic" evidence="4">
    <location>
        <begin position="240"/>
        <end position="406"/>
    </location>
</feature>
<evidence type="ECO:0000256" key="1">
    <source>
        <dbReference type="ARBA" id="ARBA00002286"/>
    </source>
</evidence>
<proteinExistence type="predicted"/>
<dbReference type="InterPro" id="IPR002514">
    <property type="entry name" value="Transposase_8"/>
</dbReference>
<sequence length="420" mass="46466">MPKEQSPGRPTTRRYSPEEKAAAVRMVRTLRAELGTEQGTVARVARQLGYGVESVRSWVRQADIDEGLAPGVSSAESHKVRELEQEIRELKRANEILKRAAKFLRGGARPPTQEIVAFIDANRADFGVEPICTVLRSAGVSMAPSTYYDAKTRAPSARARRDAVLTPVLVKLWEDNYKVYGARKLWKAARRAGHEVGRDQVARLMRTAGIDGVRRGKRVKTTKADPGAGRHPDLVGRQFSAAAPNQLWVTDLTFVPTWAGVAYVCFLIDAFSRMIVGWRVASHMRTTMVLDAIEMARWSRGLLLPGLTCHSDAGSQFTSIRYGERLAEIGAVPSIGSIGDSFDNALAETVNGYYKAELIYGPARSGPWKTVEDVELATLSWVHWHNTHRLHGYLGDLPPAEFEAAFYDAQRSDQPLVGIQ</sequence>
<comment type="caution">
    <text evidence="5">The sequence shown here is derived from an EMBL/GenBank/DDBJ whole genome shotgun (WGS) entry which is preliminary data.</text>
</comment>
<evidence type="ECO:0000313" key="5">
    <source>
        <dbReference type="EMBL" id="MDN4521437.1"/>
    </source>
</evidence>
<feature type="region of interest" description="Disordered" evidence="3">
    <location>
        <begin position="1"/>
        <end position="21"/>
    </location>
</feature>
<protein>
    <submittedName>
        <fullName evidence="5">IS3 family transposase</fullName>
    </submittedName>
</protein>
<organism evidence="5 6">
    <name type="scientific">Mycolicibacterium austroafricanum</name>
    <name type="common">Mycobacterium austroafricanum</name>
    <dbReference type="NCBI Taxonomy" id="39687"/>
    <lineage>
        <taxon>Bacteria</taxon>
        <taxon>Bacillati</taxon>
        <taxon>Actinomycetota</taxon>
        <taxon>Actinomycetes</taxon>
        <taxon>Mycobacteriales</taxon>
        <taxon>Mycobacteriaceae</taxon>
        <taxon>Mycolicibacterium</taxon>
    </lineage>
</organism>
<dbReference type="InterPro" id="IPR001584">
    <property type="entry name" value="Integrase_cat-core"/>
</dbReference>
<evidence type="ECO:0000256" key="3">
    <source>
        <dbReference type="SAM" id="MobiDB-lite"/>
    </source>
</evidence>
<dbReference type="Gene3D" id="1.10.10.10">
    <property type="entry name" value="Winged helix-like DNA-binding domain superfamily/Winged helix DNA-binding domain"/>
    <property type="match status" value="1"/>
</dbReference>
<evidence type="ECO:0000313" key="6">
    <source>
        <dbReference type="Proteomes" id="UP001172687"/>
    </source>
</evidence>
<dbReference type="SUPFAM" id="SSF46689">
    <property type="entry name" value="Homeodomain-like"/>
    <property type="match status" value="1"/>
</dbReference>
<dbReference type="InterPro" id="IPR048020">
    <property type="entry name" value="Transpos_IS3"/>
</dbReference>
<gene>
    <name evidence="5" type="ORF">QYF68_26970</name>
</gene>
<evidence type="ECO:0000259" key="4">
    <source>
        <dbReference type="PROSITE" id="PS50994"/>
    </source>
</evidence>
<comment type="function">
    <text evidence="1">Involved in the transposition of the insertion sequence.</text>
</comment>
<dbReference type="SUPFAM" id="SSF53098">
    <property type="entry name" value="Ribonuclease H-like"/>
    <property type="match status" value="1"/>
</dbReference>
<dbReference type="PANTHER" id="PTHR46889">
    <property type="entry name" value="TRANSPOSASE INSF FOR INSERTION SEQUENCE IS3B-RELATED"/>
    <property type="match status" value="1"/>
</dbReference>
<evidence type="ECO:0000256" key="2">
    <source>
        <dbReference type="SAM" id="Coils"/>
    </source>
</evidence>
<dbReference type="Pfam" id="PF00665">
    <property type="entry name" value="rve"/>
    <property type="match status" value="1"/>
</dbReference>
<dbReference type="NCBIfam" id="NF033516">
    <property type="entry name" value="transpos_IS3"/>
    <property type="match status" value="1"/>
</dbReference>
<dbReference type="InterPro" id="IPR050900">
    <property type="entry name" value="Transposase_IS3/IS150/IS904"/>
</dbReference>
<dbReference type="Pfam" id="PF01527">
    <property type="entry name" value="HTH_Tnp_1"/>
    <property type="match status" value="1"/>
</dbReference>
<keyword evidence="2" id="KW-0175">Coiled coil</keyword>
<dbReference type="InterPro" id="IPR009057">
    <property type="entry name" value="Homeodomain-like_sf"/>
</dbReference>
<dbReference type="EMBL" id="JAUHTC010000091">
    <property type="protein sequence ID" value="MDN4521437.1"/>
    <property type="molecule type" value="Genomic_DNA"/>
</dbReference>
<dbReference type="InterPro" id="IPR012337">
    <property type="entry name" value="RNaseH-like_sf"/>
</dbReference>